<keyword evidence="2" id="KW-0443">Lipid metabolism</keyword>
<organism evidence="6 7">
    <name type="scientific">Limosa lapponica baueri</name>
    <dbReference type="NCBI Taxonomy" id="1758121"/>
    <lineage>
        <taxon>Eukaryota</taxon>
        <taxon>Metazoa</taxon>
        <taxon>Chordata</taxon>
        <taxon>Craniata</taxon>
        <taxon>Vertebrata</taxon>
        <taxon>Euteleostomi</taxon>
        <taxon>Archelosauria</taxon>
        <taxon>Archosauria</taxon>
        <taxon>Dinosauria</taxon>
        <taxon>Saurischia</taxon>
        <taxon>Theropoda</taxon>
        <taxon>Coelurosauria</taxon>
        <taxon>Aves</taxon>
        <taxon>Neognathae</taxon>
        <taxon>Neoaves</taxon>
        <taxon>Charadriiformes</taxon>
        <taxon>Scolopacidae</taxon>
        <taxon>Limosa</taxon>
    </lineage>
</organism>
<evidence type="ECO:0000313" key="7">
    <source>
        <dbReference type="Proteomes" id="UP000233556"/>
    </source>
</evidence>
<keyword evidence="2" id="KW-0753">Steroid metabolism</keyword>
<dbReference type="GO" id="GO:0008203">
    <property type="term" value="P:cholesterol metabolic process"/>
    <property type="evidence" value="ECO:0007669"/>
    <property type="project" value="UniProtKB-KW"/>
</dbReference>
<dbReference type="PANTHER" id="PTHR43323">
    <property type="entry name" value="3-HYDROXY-3-METHYLGLUTARYL COENZYME A SYNTHASE"/>
    <property type="match status" value="1"/>
</dbReference>
<keyword evidence="3" id="KW-0808">Transferase</keyword>
<sequence length="294" mass="32837">MGRYAIVVAGDIAVYATGNARPTGGAGAVAMLVGPNAPLIFERGLRGTHMQHVYDFYKPDMASEYPVVDGKLSIQCYLSALDRCYTVYRNKIHTQWQKEGTERRFTLNDFGFMIFHSPYCKLVQKSVARLLLNDFLCDQNLEKANGVFSGLEAFRYSAEQLAGQRISVFSYGSGFAATLYSIRVTQDATPGSALNKITASLCDLKTRLDSRKCIAPDVFAESMKIRQDTHNLASYIPQSSVEDLFEGTWYLVRVDEKHRRTYARRPLMGDGPLEAGVEVVHPGIVHEVNTQHSF</sequence>
<proteinExistence type="inferred from homology"/>
<name>A0A2I0T4N1_LIMLA</name>
<evidence type="ECO:0000259" key="5">
    <source>
        <dbReference type="Pfam" id="PF08540"/>
    </source>
</evidence>
<dbReference type="Pfam" id="PF08540">
    <property type="entry name" value="HMG_CoA_synt_C"/>
    <property type="match status" value="2"/>
</dbReference>
<dbReference type="InterPro" id="IPR013746">
    <property type="entry name" value="HMG_CoA_synt_C_dom"/>
</dbReference>
<feature type="domain" description="Hydroxymethylglutaryl-coenzyme A synthase C-terminal" evidence="5">
    <location>
        <begin position="39"/>
        <end position="154"/>
    </location>
</feature>
<dbReference type="InterPro" id="IPR016039">
    <property type="entry name" value="Thiolase-like"/>
</dbReference>
<reference evidence="7" key="2">
    <citation type="submission" date="2017-12" db="EMBL/GenBank/DDBJ databases">
        <title>Genome sequence of the Bar-tailed Godwit (Limosa lapponica baueri).</title>
        <authorList>
            <person name="Lima N.C.B."/>
            <person name="Parody-Merino A.M."/>
            <person name="Battley P.F."/>
            <person name="Fidler A.E."/>
            <person name="Prosdocimi F."/>
        </authorList>
    </citation>
    <scope>NUCLEOTIDE SEQUENCE [LARGE SCALE GENOMIC DNA]</scope>
</reference>
<dbReference type="EMBL" id="KZ519328">
    <property type="protein sequence ID" value="PKU28755.1"/>
    <property type="molecule type" value="Genomic_DNA"/>
</dbReference>
<evidence type="ECO:0000256" key="3">
    <source>
        <dbReference type="ARBA" id="ARBA00022679"/>
    </source>
</evidence>
<protein>
    <recommendedName>
        <fullName evidence="8">HMG-CoA synthase</fullName>
    </recommendedName>
</protein>
<dbReference type="Gene3D" id="3.40.47.10">
    <property type="match status" value="1"/>
</dbReference>
<dbReference type="GO" id="GO:0010142">
    <property type="term" value="P:farnesyl diphosphate biosynthetic process, mevalonate pathway"/>
    <property type="evidence" value="ECO:0007669"/>
    <property type="project" value="InterPro"/>
</dbReference>
<dbReference type="PANTHER" id="PTHR43323:SF4">
    <property type="entry name" value="HYDROXYMETHYLGLUTARYL-COA SYNTHASE, CYTOPLASMIC"/>
    <property type="match status" value="1"/>
</dbReference>
<dbReference type="GO" id="GO:0004421">
    <property type="term" value="F:hydroxymethylglutaryl-CoA synthase activity"/>
    <property type="evidence" value="ECO:0007669"/>
    <property type="project" value="InterPro"/>
</dbReference>
<dbReference type="Pfam" id="PF01154">
    <property type="entry name" value="HMG_CoA_synt_N"/>
    <property type="match status" value="1"/>
</dbReference>
<gene>
    <name evidence="6" type="ORF">llap_20941</name>
</gene>
<dbReference type="OrthoDB" id="1269963at2759"/>
<keyword evidence="2" id="KW-1207">Sterol metabolism</keyword>
<dbReference type="Proteomes" id="UP000233556">
    <property type="component" value="Unassembled WGS sequence"/>
</dbReference>
<keyword evidence="2" id="KW-0153">Cholesterol metabolism</keyword>
<dbReference type="AlphaFoldDB" id="A0A2I0T4N1"/>
<feature type="domain" description="Hydroxymethylglutaryl-coenzyme A synthase C-terminal" evidence="5">
    <location>
        <begin position="155"/>
        <end position="265"/>
    </location>
</feature>
<evidence type="ECO:0000259" key="4">
    <source>
        <dbReference type="Pfam" id="PF01154"/>
    </source>
</evidence>
<keyword evidence="7" id="KW-1185">Reference proteome</keyword>
<accession>A0A2I0T4N1</accession>
<evidence type="ECO:0000256" key="1">
    <source>
        <dbReference type="ARBA" id="ARBA00007061"/>
    </source>
</evidence>
<dbReference type="GO" id="GO:0006084">
    <property type="term" value="P:acetyl-CoA metabolic process"/>
    <property type="evidence" value="ECO:0007669"/>
    <property type="project" value="InterPro"/>
</dbReference>
<evidence type="ECO:0000313" key="6">
    <source>
        <dbReference type="EMBL" id="PKU28755.1"/>
    </source>
</evidence>
<reference evidence="7" key="1">
    <citation type="submission" date="2017-11" db="EMBL/GenBank/DDBJ databases">
        <authorList>
            <person name="Lima N.C."/>
            <person name="Parody-Merino A.M."/>
            <person name="Battley P.F."/>
            <person name="Fidler A.E."/>
            <person name="Prosdocimi F."/>
        </authorList>
    </citation>
    <scope>NUCLEOTIDE SEQUENCE [LARGE SCALE GENOMIC DNA]</scope>
</reference>
<dbReference type="InterPro" id="IPR013528">
    <property type="entry name" value="HMG_CoA_synth_N"/>
</dbReference>
<evidence type="ECO:0008006" key="8">
    <source>
        <dbReference type="Google" id="ProtNLM"/>
    </source>
</evidence>
<evidence type="ECO:0000256" key="2">
    <source>
        <dbReference type="ARBA" id="ARBA00022548"/>
    </source>
</evidence>
<comment type="similarity">
    <text evidence="1">Belongs to the thiolase-like superfamily. HMG-CoA synthase family.</text>
</comment>
<feature type="domain" description="Hydroxymethylglutaryl-coenzyme A synthase N-terminal" evidence="4">
    <location>
        <begin position="2"/>
        <end position="38"/>
    </location>
</feature>
<dbReference type="SUPFAM" id="SSF53901">
    <property type="entry name" value="Thiolase-like"/>
    <property type="match status" value="1"/>
</dbReference>